<dbReference type="GO" id="GO:0004803">
    <property type="term" value="F:transposase activity"/>
    <property type="evidence" value="ECO:0007669"/>
    <property type="project" value="InterPro"/>
</dbReference>
<name>A0A814ZR90_9BILA</name>
<accession>A0A814ZR90</accession>
<comment type="caution">
    <text evidence="4">The sequence shown here is derived from an EMBL/GenBank/DDBJ whole genome shotgun (WGS) entry which is preliminary data.</text>
</comment>
<organism evidence="4 6">
    <name type="scientific">Didymodactylos carnosus</name>
    <dbReference type="NCBI Taxonomy" id="1234261"/>
    <lineage>
        <taxon>Eukaryota</taxon>
        <taxon>Metazoa</taxon>
        <taxon>Spiralia</taxon>
        <taxon>Gnathifera</taxon>
        <taxon>Rotifera</taxon>
        <taxon>Eurotatoria</taxon>
        <taxon>Bdelloidea</taxon>
        <taxon>Philodinida</taxon>
        <taxon>Philodinidae</taxon>
        <taxon>Didymodactylos</taxon>
    </lineage>
</organism>
<evidence type="ECO:0000256" key="3">
    <source>
        <dbReference type="ARBA" id="ARBA00023172"/>
    </source>
</evidence>
<feature type="non-terminal residue" evidence="4">
    <location>
        <position position="1"/>
    </location>
</feature>
<reference evidence="4" key="1">
    <citation type="submission" date="2021-02" db="EMBL/GenBank/DDBJ databases">
        <authorList>
            <person name="Nowell W R."/>
        </authorList>
    </citation>
    <scope>NUCLEOTIDE SEQUENCE</scope>
</reference>
<dbReference type="GO" id="GO:0006313">
    <property type="term" value="P:DNA transposition"/>
    <property type="evidence" value="ECO:0007669"/>
    <property type="project" value="InterPro"/>
</dbReference>
<dbReference type="Gene3D" id="3.90.550.10">
    <property type="entry name" value="Spore Coat Polysaccharide Biosynthesis Protein SpsA, Chain A"/>
    <property type="match status" value="1"/>
</dbReference>
<keyword evidence="1" id="KW-0815">Transposition</keyword>
<proteinExistence type="predicted"/>
<dbReference type="Proteomes" id="UP000663829">
    <property type="component" value="Unassembled WGS sequence"/>
</dbReference>
<keyword evidence="2" id="KW-0238">DNA-binding</keyword>
<dbReference type="EMBL" id="CAJNOQ010010246">
    <property type="protein sequence ID" value="CAF1246769.1"/>
    <property type="molecule type" value="Genomic_DNA"/>
</dbReference>
<keyword evidence="3" id="KW-0233">DNA recombination</keyword>
<dbReference type="InterPro" id="IPR029044">
    <property type="entry name" value="Nucleotide-diphossugar_trans"/>
</dbReference>
<evidence type="ECO:0000313" key="4">
    <source>
        <dbReference type="EMBL" id="CAF1246769.1"/>
    </source>
</evidence>
<evidence type="ECO:0000256" key="2">
    <source>
        <dbReference type="ARBA" id="ARBA00023125"/>
    </source>
</evidence>
<evidence type="ECO:0008006" key="7">
    <source>
        <dbReference type="Google" id="ProtNLM"/>
    </source>
</evidence>
<dbReference type="GO" id="GO:0003677">
    <property type="term" value="F:DNA binding"/>
    <property type="evidence" value="ECO:0007669"/>
    <property type="project" value="UniProtKB-KW"/>
</dbReference>
<dbReference type="Proteomes" id="UP000681722">
    <property type="component" value="Unassembled WGS sequence"/>
</dbReference>
<evidence type="ECO:0000313" key="5">
    <source>
        <dbReference type="EMBL" id="CAF4013195.1"/>
    </source>
</evidence>
<gene>
    <name evidence="4" type="ORF">GPM918_LOCUS25928</name>
    <name evidence="5" type="ORF">SRO942_LOCUS25994</name>
</gene>
<dbReference type="AlphaFoldDB" id="A0A814ZR90"/>
<dbReference type="EMBL" id="CAJOBC010012750">
    <property type="protein sequence ID" value="CAF4013195.1"/>
    <property type="molecule type" value="Genomic_DNA"/>
</dbReference>
<dbReference type="OrthoDB" id="5988548at2759"/>
<sequence>LLKSSSRKIIISYDTTFTLCDSYVSSLIYRHDNFANEPCVPLAFMIHESKNQITHDYLTTILKEYCPLINIKCLLVSDAEKSFKNSFNEKFPGMIQVRCWLHLFRNVYKHVIRGQKKKKKNDANTVNNEAKALDKTRILATNFTVAGEVELLDDDLEVDEDNVFYDDEFDSVKKTVVCPIIDVLTWNAFELLQGATDIFGTFGWKMIFRWSKITNKNYDHNDHSKPVR</sequence>
<dbReference type="Pfam" id="PF00872">
    <property type="entry name" value="Transposase_mut"/>
    <property type="match status" value="1"/>
</dbReference>
<dbReference type="InterPro" id="IPR001207">
    <property type="entry name" value="Transposase_mutator"/>
</dbReference>
<evidence type="ECO:0000313" key="6">
    <source>
        <dbReference type="Proteomes" id="UP000663829"/>
    </source>
</evidence>
<keyword evidence="6" id="KW-1185">Reference proteome</keyword>
<evidence type="ECO:0000256" key="1">
    <source>
        <dbReference type="ARBA" id="ARBA00022578"/>
    </source>
</evidence>
<protein>
    <recommendedName>
        <fullName evidence="7">MULE transposase domain-containing protein</fullName>
    </recommendedName>
</protein>